<dbReference type="InterPro" id="IPR015422">
    <property type="entry name" value="PyrdxlP-dep_Trfase_small"/>
</dbReference>
<dbReference type="PANTHER" id="PTHR43586:SF8">
    <property type="entry name" value="CYSTEINE DESULFURASE 1, CHLOROPLASTIC"/>
    <property type="match status" value="1"/>
</dbReference>
<comment type="catalytic activity">
    <reaction evidence="6">
        <text>(sulfur carrier)-H + L-cysteine = (sulfur carrier)-SH + L-alanine</text>
        <dbReference type="Rhea" id="RHEA:43892"/>
        <dbReference type="Rhea" id="RHEA-COMP:14737"/>
        <dbReference type="Rhea" id="RHEA-COMP:14739"/>
        <dbReference type="ChEBI" id="CHEBI:29917"/>
        <dbReference type="ChEBI" id="CHEBI:35235"/>
        <dbReference type="ChEBI" id="CHEBI:57972"/>
        <dbReference type="ChEBI" id="CHEBI:64428"/>
        <dbReference type="EC" id="2.8.1.7"/>
    </reaction>
</comment>
<keyword evidence="4" id="KW-0808">Transferase</keyword>
<keyword evidence="5" id="KW-0663">Pyridoxal phosphate</keyword>
<evidence type="ECO:0000313" key="9">
    <source>
        <dbReference type="EMBL" id="MSS57333.1"/>
    </source>
</evidence>
<evidence type="ECO:0000256" key="7">
    <source>
        <dbReference type="RuleBase" id="RU004504"/>
    </source>
</evidence>
<accession>A0A7X2TF34</accession>
<feature type="domain" description="Aminotransferase class V" evidence="8">
    <location>
        <begin position="21"/>
        <end position="388"/>
    </location>
</feature>
<comment type="caution">
    <text evidence="9">The sequence shown here is derived from an EMBL/GenBank/DDBJ whole genome shotgun (WGS) entry which is preliminary data.</text>
</comment>
<proteinExistence type="inferred from homology"/>
<evidence type="ECO:0000256" key="3">
    <source>
        <dbReference type="ARBA" id="ARBA00012239"/>
    </source>
</evidence>
<dbReference type="Gene3D" id="3.40.640.10">
    <property type="entry name" value="Type I PLP-dependent aspartate aminotransferase-like (Major domain)"/>
    <property type="match status" value="1"/>
</dbReference>
<evidence type="ECO:0000256" key="4">
    <source>
        <dbReference type="ARBA" id="ARBA00022679"/>
    </source>
</evidence>
<dbReference type="Pfam" id="PF00266">
    <property type="entry name" value="Aminotran_5"/>
    <property type="match status" value="1"/>
</dbReference>
<dbReference type="CDD" id="cd06453">
    <property type="entry name" value="SufS_like"/>
    <property type="match status" value="1"/>
</dbReference>
<keyword evidence="10" id="KW-1185">Reference proteome</keyword>
<reference evidence="9 10" key="1">
    <citation type="submission" date="2019-08" db="EMBL/GenBank/DDBJ databases">
        <title>In-depth cultivation of the pig gut microbiome towards novel bacterial diversity and tailored functional studies.</title>
        <authorList>
            <person name="Wylensek D."/>
            <person name="Hitch T.C.A."/>
            <person name="Clavel T."/>
        </authorList>
    </citation>
    <scope>NUCLEOTIDE SEQUENCE [LARGE SCALE GENOMIC DNA]</scope>
    <source>
        <strain evidence="9 10">Oil+RF-744-GAM-WT-6</strain>
    </source>
</reference>
<dbReference type="GO" id="GO:0006534">
    <property type="term" value="P:cysteine metabolic process"/>
    <property type="evidence" value="ECO:0007669"/>
    <property type="project" value="InterPro"/>
</dbReference>
<name>A0A7X2TF34_9FIRM</name>
<dbReference type="Proteomes" id="UP000461880">
    <property type="component" value="Unassembled WGS sequence"/>
</dbReference>
<sequence>MLDVEKIRADFPMFRNNPDLVYFDSAATSLKPQCVIDAVTDFYTHHTSNVHRGDYAIAAENDRLYDGTRSIIAKFINCDPKEVVFTHNVSASLNQVAYGLARNFLKPGDVLLTSEAEHASNLLPFFRLQEDYGIHIEYVPLDKEANLTVENFRKAMHPGVKAVALAQVTNVLGSVQPIKEIAEIAHENGALVAVDGAQSIPHMKVDVKELGIDFLGFSAHKMCGPDGVGVLWGRYDLLQQMDPIFLGGDMNARFQSCGTMQLKEAPTKFEAGTPNIEGVIGLGAAAKYLMSIGMDNIHAYEKELRAYFLSEMQKLDNVEVYNPDNEYGPIDFNVKGVFSQDAAGYLASRNIAVRSGNHCAKILHDVIGTDSTIRASLYFYNTKEEVDRCVAAVKDTNLENAVGIFF</sequence>
<dbReference type="InterPro" id="IPR015421">
    <property type="entry name" value="PyrdxlP-dep_Trfase_major"/>
</dbReference>
<dbReference type="PANTHER" id="PTHR43586">
    <property type="entry name" value="CYSTEINE DESULFURASE"/>
    <property type="match status" value="1"/>
</dbReference>
<evidence type="ECO:0000256" key="2">
    <source>
        <dbReference type="ARBA" id="ARBA00010447"/>
    </source>
</evidence>
<protein>
    <recommendedName>
        <fullName evidence="3">cysteine desulfurase</fullName>
        <ecNumber evidence="3">2.8.1.7</ecNumber>
    </recommendedName>
</protein>
<comment type="cofactor">
    <cofactor evidence="1 7">
        <name>pyridoxal 5'-phosphate</name>
        <dbReference type="ChEBI" id="CHEBI:597326"/>
    </cofactor>
</comment>
<dbReference type="RefSeq" id="WP_105303603.1">
    <property type="nucleotide sequence ID" value="NZ_JAQXPC010000027.1"/>
</dbReference>
<dbReference type="InterPro" id="IPR000192">
    <property type="entry name" value="Aminotrans_V_dom"/>
</dbReference>
<dbReference type="GO" id="GO:0031071">
    <property type="term" value="F:cysteine desulfurase activity"/>
    <property type="evidence" value="ECO:0007669"/>
    <property type="project" value="UniProtKB-EC"/>
</dbReference>
<dbReference type="InterPro" id="IPR020578">
    <property type="entry name" value="Aminotrans_V_PyrdxlP_BS"/>
</dbReference>
<dbReference type="InterPro" id="IPR015424">
    <property type="entry name" value="PyrdxlP-dep_Trfase"/>
</dbReference>
<evidence type="ECO:0000256" key="5">
    <source>
        <dbReference type="ARBA" id="ARBA00022898"/>
    </source>
</evidence>
<gene>
    <name evidence="9" type="ORF">FYJ51_00205</name>
</gene>
<dbReference type="InterPro" id="IPR010970">
    <property type="entry name" value="Cys_dSase_SufS"/>
</dbReference>
<dbReference type="SUPFAM" id="SSF53383">
    <property type="entry name" value="PLP-dependent transferases"/>
    <property type="match status" value="1"/>
</dbReference>
<evidence type="ECO:0000259" key="8">
    <source>
        <dbReference type="Pfam" id="PF00266"/>
    </source>
</evidence>
<evidence type="ECO:0000256" key="1">
    <source>
        <dbReference type="ARBA" id="ARBA00001933"/>
    </source>
</evidence>
<dbReference type="AlphaFoldDB" id="A0A7X2TF34"/>
<dbReference type="GO" id="GO:0030170">
    <property type="term" value="F:pyridoxal phosphate binding"/>
    <property type="evidence" value="ECO:0007669"/>
    <property type="project" value="InterPro"/>
</dbReference>
<dbReference type="EMBL" id="VUMN01000001">
    <property type="protein sequence ID" value="MSS57333.1"/>
    <property type="molecule type" value="Genomic_DNA"/>
</dbReference>
<dbReference type="PROSITE" id="PS00595">
    <property type="entry name" value="AA_TRANSFER_CLASS_5"/>
    <property type="match status" value="1"/>
</dbReference>
<dbReference type="Gene3D" id="3.90.1150.10">
    <property type="entry name" value="Aspartate Aminotransferase, domain 1"/>
    <property type="match status" value="1"/>
</dbReference>
<comment type="similarity">
    <text evidence="2">Belongs to the class-V pyridoxal-phosphate-dependent aminotransferase family. Csd subfamily.</text>
</comment>
<dbReference type="EC" id="2.8.1.7" evidence="3"/>
<evidence type="ECO:0000256" key="6">
    <source>
        <dbReference type="ARBA" id="ARBA00050776"/>
    </source>
</evidence>
<evidence type="ECO:0000313" key="10">
    <source>
        <dbReference type="Proteomes" id="UP000461880"/>
    </source>
</evidence>
<organism evidence="9 10">
    <name type="scientific">Stecheria intestinalis</name>
    <dbReference type="NCBI Taxonomy" id="2606630"/>
    <lineage>
        <taxon>Bacteria</taxon>
        <taxon>Bacillati</taxon>
        <taxon>Bacillota</taxon>
        <taxon>Erysipelotrichia</taxon>
        <taxon>Erysipelotrichales</taxon>
        <taxon>Erysipelotrichaceae</taxon>
        <taxon>Stecheria</taxon>
    </lineage>
</organism>